<proteinExistence type="predicted"/>
<name>A0ABU2ZX84_9GAMM</name>
<keyword evidence="3" id="KW-1185">Reference proteome</keyword>
<dbReference type="Pfam" id="PF13148">
    <property type="entry name" value="DUF3987"/>
    <property type="match status" value="1"/>
</dbReference>
<reference evidence="2 3" key="1">
    <citation type="submission" date="2023-09" db="EMBL/GenBank/DDBJ databases">
        <authorList>
            <person name="Rey-Velasco X."/>
        </authorList>
    </citation>
    <scope>NUCLEOTIDE SEQUENCE [LARGE SCALE GENOMIC DNA]</scope>
    <source>
        <strain evidence="2 3">W431</strain>
    </source>
</reference>
<evidence type="ECO:0000313" key="2">
    <source>
        <dbReference type="EMBL" id="MDT0602543.1"/>
    </source>
</evidence>
<gene>
    <name evidence="2" type="ORF">RM573_02935</name>
</gene>
<evidence type="ECO:0000256" key="1">
    <source>
        <dbReference type="SAM" id="Coils"/>
    </source>
</evidence>
<comment type="caution">
    <text evidence="2">The sequence shown here is derived from an EMBL/GenBank/DDBJ whole genome shotgun (WGS) entry which is preliminary data.</text>
</comment>
<keyword evidence="1" id="KW-0175">Coiled coil</keyword>
<dbReference type="InterPro" id="IPR025048">
    <property type="entry name" value="DUF3987"/>
</dbReference>
<feature type="coiled-coil region" evidence="1">
    <location>
        <begin position="75"/>
        <end position="102"/>
    </location>
</feature>
<dbReference type="Proteomes" id="UP001266357">
    <property type="component" value="Unassembled WGS sequence"/>
</dbReference>
<dbReference type="RefSeq" id="WP_311576966.1">
    <property type="nucleotide sequence ID" value="NZ_JAVRIF010000001.1"/>
</dbReference>
<accession>A0ABU2ZX84</accession>
<sequence>MEAEAITKAPKPMVYLTAIGSVSAALQGLVNVELPSGGIRPVSMWGMTIAESGERKSTVDNIFSKGIESFISESTKEHKRMLRKYELELELHENEAAKIKRRLIK</sequence>
<evidence type="ECO:0000313" key="3">
    <source>
        <dbReference type="Proteomes" id="UP001266357"/>
    </source>
</evidence>
<organism evidence="2 3">
    <name type="scientific">Thalassotalea castellviae</name>
    <dbReference type="NCBI Taxonomy" id="3075612"/>
    <lineage>
        <taxon>Bacteria</taxon>
        <taxon>Pseudomonadati</taxon>
        <taxon>Pseudomonadota</taxon>
        <taxon>Gammaproteobacteria</taxon>
        <taxon>Alteromonadales</taxon>
        <taxon>Colwelliaceae</taxon>
        <taxon>Thalassotalea</taxon>
    </lineage>
</organism>
<dbReference type="EMBL" id="JAVRIF010000001">
    <property type="protein sequence ID" value="MDT0602543.1"/>
    <property type="molecule type" value="Genomic_DNA"/>
</dbReference>
<protein>
    <submittedName>
        <fullName evidence="2">DUF3987 domain-containing protein</fullName>
    </submittedName>
</protein>